<evidence type="ECO:0000259" key="2">
    <source>
        <dbReference type="Pfam" id="PF00296"/>
    </source>
</evidence>
<keyword evidence="4" id="KW-1185">Reference proteome</keyword>
<feature type="domain" description="Luciferase-like" evidence="2">
    <location>
        <begin position="31"/>
        <end position="303"/>
    </location>
</feature>
<dbReference type="InterPro" id="IPR050564">
    <property type="entry name" value="F420-G6PD/mer"/>
</dbReference>
<comment type="caution">
    <text evidence="3">The sequence shown here is derived from an EMBL/GenBank/DDBJ whole genome shotgun (WGS) entry which is preliminary data.</text>
</comment>
<evidence type="ECO:0000313" key="4">
    <source>
        <dbReference type="Proteomes" id="UP001519291"/>
    </source>
</evidence>
<dbReference type="Gene3D" id="3.20.20.30">
    <property type="entry name" value="Luciferase-like domain"/>
    <property type="match status" value="1"/>
</dbReference>
<name>A0ABS4Y5N8_9ACTN</name>
<accession>A0ABS4Y5N8</accession>
<organism evidence="3 4">
    <name type="scientific">Streptomyces syringium</name>
    <dbReference type="NCBI Taxonomy" id="76729"/>
    <lineage>
        <taxon>Bacteria</taxon>
        <taxon>Bacillati</taxon>
        <taxon>Actinomycetota</taxon>
        <taxon>Actinomycetes</taxon>
        <taxon>Kitasatosporales</taxon>
        <taxon>Streptomycetaceae</taxon>
        <taxon>Streptomyces</taxon>
    </lineage>
</organism>
<dbReference type="PANTHER" id="PTHR43244:SF1">
    <property type="entry name" value="5,10-METHYLENETETRAHYDROMETHANOPTERIN REDUCTASE"/>
    <property type="match status" value="1"/>
</dbReference>
<dbReference type="Pfam" id="PF00296">
    <property type="entry name" value="Bac_luciferase"/>
    <property type="match status" value="1"/>
</dbReference>
<gene>
    <name evidence="3" type="ORF">JO379_003528</name>
</gene>
<dbReference type="Proteomes" id="UP001519291">
    <property type="component" value="Unassembled WGS sequence"/>
</dbReference>
<dbReference type="SUPFAM" id="SSF51679">
    <property type="entry name" value="Bacterial luciferase-like"/>
    <property type="match status" value="1"/>
</dbReference>
<dbReference type="PANTHER" id="PTHR43244">
    <property type="match status" value="1"/>
</dbReference>
<evidence type="ECO:0000313" key="3">
    <source>
        <dbReference type="EMBL" id="MBP2404059.1"/>
    </source>
</evidence>
<keyword evidence="1" id="KW-0560">Oxidoreductase</keyword>
<dbReference type="EMBL" id="JAGIOH010000001">
    <property type="protein sequence ID" value="MBP2404059.1"/>
    <property type="molecule type" value="Genomic_DNA"/>
</dbReference>
<proteinExistence type="predicted"/>
<dbReference type="InterPro" id="IPR011251">
    <property type="entry name" value="Luciferase-like_dom"/>
</dbReference>
<dbReference type="CDD" id="cd01097">
    <property type="entry name" value="Tetrahydromethanopterin_reductase"/>
    <property type="match status" value="1"/>
</dbReference>
<evidence type="ECO:0000256" key="1">
    <source>
        <dbReference type="ARBA" id="ARBA00023002"/>
    </source>
</evidence>
<dbReference type="InterPro" id="IPR036661">
    <property type="entry name" value="Luciferase-like_sf"/>
</dbReference>
<reference evidence="3 4" key="1">
    <citation type="submission" date="2021-03" db="EMBL/GenBank/DDBJ databases">
        <title>Sequencing the genomes of 1000 actinobacteria strains.</title>
        <authorList>
            <person name="Klenk H.-P."/>
        </authorList>
    </citation>
    <scope>NUCLEOTIDE SEQUENCE [LARGE SCALE GENOMIC DNA]</scope>
    <source>
        <strain evidence="3 4">DSM 41480</strain>
    </source>
</reference>
<protein>
    <submittedName>
        <fullName evidence="3">Alkanesulfonate monooxygenase SsuD/methylene tetrahydromethanopterin reductase-like flavin-dependent oxidoreductase (Luciferase family)</fullName>
    </submittedName>
</protein>
<sequence>MSVPSVPSASVTPRTGYSVLMPFTPARHEQILPFAALTQWSAAHRLWQGQSSVGDPHQTFAYAAASGFHVPVGTGVTVMPLRHPFEAALQAQALAVAMGHPVVAGFGPGAAVFQRNMLGAPYRSQLGACREYVTAVRGLLDGEEVDLDGEFFRCRGSLPTLPRPGIEIGLGVLRPGMARLAGEVADTAITWLTPAPYLRDVVVPAMREGAAAAGRPVPRLVAIVPVALDKPGRDPAAVALASNSGHMSMPHYTDMLRRSGIEVDMKADPMASAKALIAGGGFLSGGPAEISAGLERYWEAGVDEIVINVTGVHLTQGPRVALKELEEVLREVA</sequence>